<gene>
    <name evidence="1" type="ORF">BJD16_20900</name>
</gene>
<evidence type="ECO:0000313" key="1">
    <source>
        <dbReference type="EMBL" id="OHY89335.1"/>
    </source>
</evidence>
<comment type="caution">
    <text evidence="1">The sequence shown here is derived from an EMBL/GenBank/DDBJ whole genome shotgun (WGS) entry which is preliminary data.</text>
</comment>
<sequence length="69" mass="7933">MDRKPHYAIQDHQGSLWLFVDGIPTADLEEMRLIDFGSFISVEGGLIYETLPAEEWRDKLQALGLEVDR</sequence>
<protein>
    <submittedName>
        <fullName evidence="1">Uncharacterized protein</fullName>
    </submittedName>
</protein>
<name>A0A1S2CKK4_AERSO</name>
<dbReference type="EMBL" id="MKFU01000053">
    <property type="protein sequence ID" value="OHY89335.1"/>
    <property type="molecule type" value="Genomic_DNA"/>
</dbReference>
<proteinExistence type="predicted"/>
<evidence type="ECO:0000313" key="2">
    <source>
        <dbReference type="Proteomes" id="UP000179934"/>
    </source>
</evidence>
<dbReference type="STRING" id="646.BJD16_20900"/>
<dbReference type="Proteomes" id="UP000179934">
    <property type="component" value="Unassembled WGS sequence"/>
</dbReference>
<reference evidence="1 2" key="1">
    <citation type="submission" date="2016-09" db="EMBL/GenBank/DDBJ databases">
        <title>Draft Genome Sequence of Aeromonas sobria Strain 08005, Isolated from Sick Rana catesbeiana.</title>
        <authorList>
            <person name="Yang Q."/>
        </authorList>
    </citation>
    <scope>NUCLEOTIDE SEQUENCE [LARGE SCALE GENOMIC DNA]</scope>
    <source>
        <strain evidence="1 2">08005</strain>
    </source>
</reference>
<dbReference type="AlphaFoldDB" id="A0A1S2CKK4"/>
<dbReference type="RefSeq" id="WP_071287675.1">
    <property type="nucleotide sequence ID" value="NZ_JAGDEP010000037.1"/>
</dbReference>
<accession>A0A1S2CKK4</accession>
<organism evidence="1 2">
    <name type="scientific">Aeromonas sobria</name>
    <dbReference type="NCBI Taxonomy" id="646"/>
    <lineage>
        <taxon>Bacteria</taxon>
        <taxon>Pseudomonadati</taxon>
        <taxon>Pseudomonadota</taxon>
        <taxon>Gammaproteobacteria</taxon>
        <taxon>Aeromonadales</taxon>
        <taxon>Aeromonadaceae</taxon>
        <taxon>Aeromonas</taxon>
    </lineage>
</organism>